<dbReference type="InterPro" id="IPR023213">
    <property type="entry name" value="CAT-like_dom_sf"/>
</dbReference>
<dbReference type="AlphaFoldDB" id="A0A1I7T077"/>
<dbReference type="PANTHER" id="PTHR23151:SF90">
    <property type="entry name" value="DIHYDROLIPOYLLYSINE-RESIDUE ACETYLTRANSFERASE COMPONENT OF PYRUVATE DEHYDROGENASE COMPLEX, MITOCHONDRIAL-RELATED"/>
    <property type="match status" value="1"/>
</dbReference>
<dbReference type="SUPFAM" id="SSF47005">
    <property type="entry name" value="Peripheral subunit-binding domain of 2-oxo acid dehydrogenase complex"/>
    <property type="match status" value="1"/>
</dbReference>
<dbReference type="Gene3D" id="3.30.559.10">
    <property type="entry name" value="Chloramphenicol acetyltransferase-like domain"/>
    <property type="match status" value="1"/>
</dbReference>
<sequence>MLAGCQVLRHLSTASPTQGVCGPAVKLLLIQYGLENRKIEGTGPKNKNILKSDVMQIVEAEKLKPVVHQVHAPKETHIEKKSIEKKSDIFGANNRSLRHHQDIPLTNIRSVIAKRLTASKQQIPHEYEGVDVRIDAIFSLREKLKKSGTAVSLNDFIIKAAALALRAVPTINVRWTAEGIVRLGSVDISVAVATPTGLITPIVQNADILGVLGISNKVRNLSELARESKLKPEQFQGGSFTISNLGMFGSVSNFTAIINPPQCAILTIGGSRTEVVPRNGQLETQKLMGVTLCFDGRAISETCAKQFLLHFSESLSDPELLIAEPISPELDFDFARLL</sequence>
<dbReference type="eggNOG" id="KOG0557">
    <property type="taxonomic scope" value="Eukaryota"/>
</dbReference>
<evidence type="ECO:0000313" key="2">
    <source>
        <dbReference type="Proteomes" id="UP000095282"/>
    </source>
</evidence>
<dbReference type="GO" id="GO:0006086">
    <property type="term" value="P:pyruvate decarboxylation to acetyl-CoA"/>
    <property type="evidence" value="ECO:0007669"/>
    <property type="project" value="InterPro"/>
</dbReference>
<proteinExistence type="predicted"/>
<dbReference type="Pfam" id="PF00198">
    <property type="entry name" value="2-oxoacid_dh"/>
    <property type="match status" value="1"/>
</dbReference>
<dbReference type="PANTHER" id="PTHR23151">
    <property type="entry name" value="DIHYDROLIPOAMIDE ACETYL/SUCCINYL-TRANSFERASE-RELATED"/>
    <property type="match status" value="1"/>
</dbReference>
<name>A0A1I7T077_9PELO</name>
<dbReference type="GO" id="GO:0004742">
    <property type="term" value="F:dihydrolipoyllysine-residue acetyltransferase activity"/>
    <property type="evidence" value="ECO:0007669"/>
    <property type="project" value="TreeGrafter"/>
</dbReference>
<dbReference type="GO" id="GO:0045254">
    <property type="term" value="C:pyruvate dehydrogenase complex"/>
    <property type="evidence" value="ECO:0007669"/>
    <property type="project" value="InterPro"/>
</dbReference>
<dbReference type="Proteomes" id="UP000095282">
    <property type="component" value="Unplaced"/>
</dbReference>
<dbReference type="InterPro" id="IPR045257">
    <property type="entry name" value="E2/Pdx1"/>
</dbReference>
<reference evidence="3" key="1">
    <citation type="submission" date="2016-11" db="UniProtKB">
        <authorList>
            <consortium name="WormBaseParasite"/>
        </authorList>
    </citation>
    <scope>IDENTIFICATION</scope>
</reference>
<evidence type="ECO:0000259" key="1">
    <source>
        <dbReference type="Pfam" id="PF00198"/>
    </source>
</evidence>
<dbReference type="SUPFAM" id="SSF52777">
    <property type="entry name" value="CoA-dependent acyltransferases"/>
    <property type="match status" value="1"/>
</dbReference>
<feature type="domain" description="2-oxoacid dehydrogenase acyltransferase catalytic" evidence="1">
    <location>
        <begin position="99"/>
        <end position="322"/>
    </location>
</feature>
<dbReference type="WBParaSite" id="Csp11.Scaffold441.g1158.t1">
    <property type="protein sequence ID" value="Csp11.Scaffold441.g1158.t1"/>
    <property type="gene ID" value="Csp11.Scaffold441.g1158"/>
</dbReference>
<evidence type="ECO:0000313" key="3">
    <source>
        <dbReference type="WBParaSite" id="Csp11.Scaffold441.g1158.t1"/>
    </source>
</evidence>
<organism evidence="2 3">
    <name type="scientific">Caenorhabditis tropicalis</name>
    <dbReference type="NCBI Taxonomy" id="1561998"/>
    <lineage>
        <taxon>Eukaryota</taxon>
        <taxon>Metazoa</taxon>
        <taxon>Ecdysozoa</taxon>
        <taxon>Nematoda</taxon>
        <taxon>Chromadorea</taxon>
        <taxon>Rhabditida</taxon>
        <taxon>Rhabditina</taxon>
        <taxon>Rhabditomorpha</taxon>
        <taxon>Rhabditoidea</taxon>
        <taxon>Rhabditidae</taxon>
        <taxon>Peloderinae</taxon>
        <taxon>Caenorhabditis</taxon>
    </lineage>
</organism>
<dbReference type="STRING" id="1561998.A0A1I7T077"/>
<accession>A0A1I7T077</accession>
<dbReference type="InterPro" id="IPR001078">
    <property type="entry name" value="2-oxoacid_DH_actylTfrase"/>
</dbReference>
<protein>
    <submittedName>
        <fullName evidence="3">2-oxoacid_dh domain-containing protein</fullName>
    </submittedName>
</protein>
<keyword evidence="2" id="KW-1185">Reference proteome</keyword>
<dbReference type="InterPro" id="IPR036625">
    <property type="entry name" value="E3-bd_dom_sf"/>
</dbReference>